<reference evidence="2" key="2">
    <citation type="submission" date="2025-09" db="UniProtKB">
        <authorList>
            <consortium name="Ensembl"/>
        </authorList>
    </citation>
    <scope>IDENTIFICATION</scope>
</reference>
<accession>A0A8C4R8J9</accession>
<reference evidence="2" key="1">
    <citation type="submission" date="2025-08" db="UniProtKB">
        <authorList>
            <consortium name="Ensembl"/>
        </authorList>
    </citation>
    <scope>IDENTIFICATION</scope>
</reference>
<feature type="region of interest" description="Disordered" evidence="1">
    <location>
        <begin position="258"/>
        <end position="291"/>
    </location>
</feature>
<dbReference type="Proteomes" id="UP000694388">
    <property type="component" value="Unplaced"/>
</dbReference>
<evidence type="ECO:0000256" key="1">
    <source>
        <dbReference type="SAM" id="MobiDB-lite"/>
    </source>
</evidence>
<dbReference type="AlphaFoldDB" id="A0A8C4R8J9"/>
<sequence length="291" mass="31054">MAGMANAEQVTPLCADVAPFIPNQREVEGSHLGVATSHSITTTPLPRYLTTCFPFVQEGERSHFPSEQHTFIPPTSALTFSPQHLPPAAHSHPFPLLSSSHPQSLYPFFAPSLPSSIPLAPLFHYPCLTFPETQFLPLGFAPSPPVSIAPLAPLLPSIPPFPVSRVATQPQLSQTWRDVQLGLGRLGDGVGSARDIDGDGGRGVDAVLRGAGRMAEMLHSPSQTGMSSGRVQQMDASMQTDIPDTCGWQMDLKQTGREYPLSSADPPRPLSFLSPTTDGARPVGRVRPAGG</sequence>
<name>A0A8C4R8J9_EPTBU</name>
<evidence type="ECO:0000313" key="2">
    <source>
        <dbReference type="Ensembl" id="ENSEBUP00000026668.1"/>
    </source>
</evidence>
<evidence type="ECO:0000313" key="3">
    <source>
        <dbReference type="Proteomes" id="UP000694388"/>
    </source>
</evidence>
<dbReference type="Ensembl" id="ENSEBUT00000027244.1">
    <property type="protein sequence ID" value="ENSEBUP00000026668.1"/>
    <property type="gene ID" value="ENSEBUG00000016422.1"/>
</dbReference>
<protein>
    <submittedName>
        <fullName evidence="2">Uncharacterized protein</fullName>
    </submittedName>
</protein>
<keyword evidence="3" id="KW-1185">Reference proteome</keyword>
<proteinExistence type="predicted"/>
<organism evidence="2 3">
    <name type="scientific">Eptatretus burgeri</name>
    <name type="common">Inshore hagfish</name>
    <dbReference type="NCBI Taxonomy" id="7764"/>
    <lineage>
        <taxon>Eukaryota</taxon>
        <taxon>Metazoa</taxon>
        <taxon>Chordata</taxon>
        <taxon>Craniata</taxon>
        <taxon>Vertebrata</taxon>
        <taxon>Cyclostomata</taxon>
        <taxon>Myxini</taxon>
        <taxon>Myxiniformes</taxon>
        <taxon>Myxinidae</taxon>
        <taxon>Eptatretinae</taxon>
        <taxon>Eptatretus</taxon>
    </lineage>
</organism>